<accession>A0ABQ5IKQ5</accession>
<feature type="region of interest" description="Disordered" evidence="1">
    <location>
        <begin position="1"/>
        <end position="20"/>
    </location>
</feature>
<reference evidence="2" key="1">
    <citation type="journal article" date="2022" name="Int. J. Mol. Sci.">
        <title>Draft Genome of Tanacetum Coccineum: Genomic Comparison of Closely Related Tanacetum-Family Plants.</title>
        <authorList>
            <person name="Yamashiro T."/>
            <person name="Shiraishi A."/>
            <person name="Nakayama K."/>
            <person name="Satake H."/>
        </authorList>
    </citation>
    <scope>NUCLEOTIDE SEQUENCE</scope>
</reference>
<dbReference type="Proteomes" id="UP001151760">
    <property type="component" value="Unassembled WGS sequence"/>
</dbReference>
<comment type="caution">
    <text evidence="2">The sequence shown here is derived from an EMBL/GenBank/DDBJ whole genome shotgun (WGS) entry which is preliminary data.</text>
</comment>
<keyword evidence="3" id="KW-1185">Reference proteome</keyword>
<dbReference type="PANTHER" id="PTHR35280:SF1">
    <property type="entry name" value="F17L21.9"/>
    <property type="match status" value="1"/>
</dbReference>
<protein>
    <submittedName>
        <fullName evidence="2">Uncharacterized protein</fullName>
    </submittedName>
</protein>
<name>A0ABQ5IKQ5_9ASTR</name>
<evidence type="ECO:0000256" key="1">
    <source>
        <dbReference type="SAM" id="MobiDB-lite"/>
    </source>
</evidence>
<gene>
    <name evidence="2" type="ORF">Tco_1111100</name>
</gene>
<evidence type="ECO:0000313" key="2">
    <source>
        <dbReference type="EMBL" id="GJU00762.1"/>
    </source>
</evidence>
<dbReference type="PANTHER" id="PTHR35280">
    <property type="entry name" value="F17L21.9"/>
    <property type="match status" value="1"/>
</dbReference>
<dbReference type="EMBL" id="BQNB010020896">
    <property type="protein sequence ID" value="GJU00762.1"/>
    <property type="molecule type" value="Genomic_DNA"/>
</dbReference>
<reference evidence="2" key="2">
    <citation type="submission" date="2022-01" db="EMBL/GenBank/DDBJ databases">
        <authorList>
            <person name="Yamashiro T."/>
            <person name="Shiraishi A."/>
            <person name="Satake H."/>
            <person name="Nakayama K."/>
        </authorList>
    </citation>
    <scope>NUCLEOTIDE SEQUENCE</scope>
</reference>
<sequence>MYRQLDKFESEQEESESTIDGDLTIMKNVNIAKSKEDDDEEKAKIVKELKELKSQNFITQCLLSAMIVLKCPSFGNSKME</sequence>
<proteinExistence type="predicted"/>
<evidence type="ECO:0000313" key="3">
    <source>
        <dbReference type="Proteomes" id="UP001151760"/>
    </source>
</evidence>
<organism evidence="2 3">
    <name type="scientific">Tanacetum coccineum</name>
    <dbReference type="NCBI Taxonomy" id="301880"/>
    <lineage>
        <taxon>Eukaryota</taxon>
        <taxon>Viridiplantae</taxon>
        <taxon>Streptophyta</taxon>
        <taxon>Embryophyta</taxon>
        <taxon>Tracheophyta</taxon>
        <taxon>Spermatophyta</taxon>
        <taxon>Magnoliopsida</taxon>
        <taxon>eudicotyledons</taxon>
        <taxon>Gunneridae</taxon>
        <taxon>Pentapetalae</taxon>
        <taxon>asterids</taxon>
        <taxon>campanulids</taxon>
        <taxon>Asterales</taxon>
        <taxon>Asteraceae</taxon>
        <taxon>Asteroideae</taxon>
        <taxon>Anthemideae</taxon>
        <taxon>Anthemidinae</taxon>
        <taxon>Tanacetum</taxon>
    </lineage>
</organism>
<feature type="compositionally biased region" description="Basic and acidic residues" evidence="1">
    <location>
        <begin position="1"/>
        <end position="10"/>
    </location>
</feature>